<keyword evidence="3" id="KW-1185">Reference proteome</keyword>
<name>A0ABV4QKP6_9ACTN</name>
<proteinExistence type="predicted"/>
<dbReference type="EMBL" id="JAXCEI010000017">
    <property type="protein sequence ID" value="MFA1543240.1"/>
    <property type="molecule type" value="Genomic_DNA"/>
</dbReference>
<keyword evidence="1" id="KW-0472">Membrane</keyword>
<sequence length="94" mass="9812">MPAPLRALWRGTRTFGIALLGFAAAAAANLWWDMAAAVLLAIAGFACAAIALGLLYDTRRPLRFKSVPLALGYLALLVPYGVGVSALTPAGPTW</sequence>
<reference evidence="2 3" key="1">
    <citation type="submission" date="2023-11" db="EMBL/GenBank/DDBJ databases">
        <title>Actinomadura monticuli sp. nov., isolated from volcanic ash.</title>
        <authorList>
            <person name="Lee S.D."/>
            <person name="Yang H."/>
            <person name="Kim I.S."/>
        </authorList>
    </citation>
    <scope>NUCLEOTIDE SEQUENCE [LARGE SCALE GENOMIC DNA]</scope>
    <source>
        <strain evidence="2 3">DLS-62</strain>
    </source>
</reference>
<comment type="caution">
    <text evidence="2">The sequence shown here is derived from an EMBL/GenBank/DDBJ whole genome shotgun (WGS) entry which is preliminary data.</text>
</comment>
<feature type="transmembrane region" description="Helical" evidence="1">
    <location>
        <begin position="37"/>
        <end position="56"/>
    </location>
</feature>
<evidence type="ECO:0000313" key="2">
    <source>
        <dbReference type="EMBL" id="MFA1543240.1"/>
    </source>
</evidence>
<dbReference type="Proteomes" id="UP001569963">
    <property type="component" value="Unassembled WGS sequence"/>
</dbReference>
<accession>A0ABV4QKP6</accession>
<evidence type="ECO:0000256" key="1">
    <source>
        <dbReference type="SAM" id="Phobius"/>
    </source>
</evidence>
<gene>
    <name evidence="2" type="ORF">SM611_30305</name>
</gene>
<keyword evidence="1" id="KW-0812">Transmembrane</keyword>
<evidence type="ECO:0000313" key="3">
    <source>
        <dbReference type="Proteomes" id="UP001569963"/>
    </source>
</evidence>
<dbReference type="RefSeq" id="WP_371953743.1">
    <property type="nucleotide sequence ID" value="NZ_JAXCEI010000017.1"/>
</dbReference>
<feature type="transmembrane region" description="Helical" evidence="1">
    <location>
        <begin position="68"/>
        <end position="88"/>
    </location>
</feature>
<organism evidence="2 3">
    <name type="scientific">Actinomadura monticuli</name>
    <dbReference type="NCBI Taxonomy" id="3097367"/>
    <lineage>
        <taxon>Bacteria</taxon>
        <taxon>Bacillati</taxon>
        <taxon>Actinomycetota</taxon>
        <taxon>Actinomycetes</taxon>
        <taxon>Streptosporangiales</taxon>
        <taxon>Thermomonosporaceae</taxon>
        <taxon>Actinomadura</taxon>
    </lineage>
</organism>
<protein>
    <submittedName>
        <fullName evidence="2">Uncharacterized protein</fullName>
    </submittedName>
</protein>
<keyword evidence="1" id="KW-1133">Transmembrane helix</keyword>